<reference evidence="1" key="1">
    <citation type="journal article" date="2005" name="Int. J. Syst. Evol. Microbiol.">
        <title>Methanofollis formosanus sp. nov., isolated from a fish pond.</title>
        <authorList>
            <person name="Wu S.Y."/>
            <person name="Chen S.C."/>
            <person name="Lai M.C."/>
        </authorList>
    </citation>
    <scope>NUCLEOTIDE SEQUENCE</scope>
    <source>
        <strain evidence="1">ML15</strain>
    </source>
</reference>
<gene>
    <name evidence="1" type="ORF">E2N92_08030</name>
</gene>
<dbReference type="NCBIfam" id="NF011465">
    <property type="entry name" value="PRK14886.1-1"/>
    <property type="match status" value="1"/>
</dbReference>
<proteinExistence type="predicted"/>
<dbReference type="Gene3D" id="3.30.2380.10">
    <property type="entry name" value="CGI121/TPRKB"/>
    <property type="match status" value="1"/>
</dbReference>
<accession>A0A8G1EGX8</accession>
<reference evidence="1" key="2">
    <citation type="submission" date="2019-03" db="EMBL/GenBank/DDBJ databases">
        <authorList>
            <person name="Chen S.-C."/>
            <person name="Wu S.-Y."/>
            <person name="Lai M.-C."/>
        </authorList>
    </citation>
    <scope>NUCLEOTIDE SEQUENCE</scope>
    <source>
        <strain evidence="1">ML15</strain>
    </source>
</reference>
<organism evidence="1 2">
    <name type="scientific">Methanofollis formosanus</name>
    <dbReference type="NCBI Taxonomy" id="299308"/>
    <lineage>
        <taxon>Archaea</taxon>
        <taxon>Methanobacteriati</taxon>
        <taxon>Methanobacteriota</taxon>
        <taxon>Stenosarchaea group</taxon>
        <taxon>Methanomicrobia</taxon>
        <taxon>Methanomicrobiales</taxon>
        <taxon>Methanomicrobiaceae</taxon>
        <taxon>Methanofollis</taxon>
    </lineage>
</organism>
<keyword evidence="2" id="KW-1185">Reference proteome</keyword>
<evidence type="ECO:0000313" key="1">
    <source>
        <dbReference type="EMBL" id="QYZ79382.1"/>
    </source>
</evidence>
<dbReference type="OrthoDB" id="69587at2157"/>
<dbReference type="EMBL" id="CP037968">
    <property type="protein sequence ID" value="QYZ79382.1"/>
    <property type="molecule type" value="Genomic_DNA"/>
</dbReference>
<name>A0A8G1EGX8_9EURY</name>
<dbReference type="SUPFAM" id="SSF143870">
    <property type="entry name" value="PF0523-like"/>
    <property type="match status" value="1"/>
</dbReference>
<dbReference type="InterPro" id="IPR016799">
    <property type="entry name" value="UCP022062"/>
</dbReference>
<dbReference type="PIRSF" id="PIRSF022062">
    <property type="entry name" value="UCP022062"/>
    <property type="match status" value="1"/>
</dbReference>
<dbReference type="RefSeq" id="WP_220680689.1">
    <property type="nucleotide sequence ID" value="NZ_CP037968.1"/>
</dbReference>
<sequence length="168" mass="18811">MNECDVREAVIEVDSLPAFLRTMAGIAAAHQTHIICFDADEMAGRGHVEKAVRHAVRSCREGRAISRSLEMEALLYAAGTRQCRIGTEIGLHEGTNRSYVCFCPPSPTAAEALARVVKWVDEDWEEIDAARQKRLMERFGITEEELEAAGGRIRLLVYERVALLEINR</sequence>
<evidence type="ECO:0000313" key="2">
    <source>
        <dbReference type="Proteomes" id="UP000826709"/>
    </source>
</evidence>
<dbReference type="KEGG" id="mfk:E2N92_08030"/>
<dbReference type="Proteomes" id="UP000826709">
    <property type="component" value="Chromosome"/>
</dbReference>
<protein>
    <submittedName>
        <fullName evidence="1">Uncharacterized protein</fullName>
    </submittedName>
</protein>
<dbReference type="AlphaFoldDB" id="A0A8G1EGX8"/>
<dbReference type="InterPro" id="IPR036504">
    <property type="entry name" value="CGI121/TPRKB_sf"/>
</dbReference>